<evidence type="ECO:0000256" key="1">
    <source>
        <dbReference type="SAM" id="Coils"/>
    </source>
</evidence>
<keyword evidence="4" id="KW-1185">Reference proteome</keyword>
<dbReference type="AlphaFoldDB" id="A0A8S1PFJ2"/>
<sequence length="444" mass="53184">MSDYQIKYQEIKGSLALLLQQNNSLKQQLKEANEEILEKQQLKEEWAQEVQRVQDTIYQLSYDNQNLQDENQQLNKDCQEFSNLIEQQIEQITTLKQQNEKLITQLDQSRQSNLNKEITIKQQKEEFNKQLEQQQSLHFEEIKKLQGIIDNQSGLISSYEKLNEIEKLDTQNSFYQQQMAVEDQLMELKNKNVILTNKINEEKQKYDQLFEQHKDEVLKLQGVIKDQKELLSQYERIIERDKKQNQPQTYVQNNSPQIPQFITNQMVTPQQQQQQQNLPQPQQLFQQPQQQYQQQQQQVYTSPLQYEKYIQPSLTVQTQPSNPQPIFSQPAYSQPMYTQPMNSNIIYTQPVSHRQPKTFFTNNKINHQLQQQQLKESKYQRDYPFEKKSFHLDEGDDYQRSGLEFQEQFLFKFQNVIGRMEDKLQQMQSELNISDVSDKPRKLK</sequence>
<comment type="caution">
    <text evidence="3">The sequence shown here is derived from an EMBL/GenBank/DDBJ whole genome shotgun (WGS) entry which is preliminary data.</text>
</comment>
<dbReference type="Proteomes" id="UP000692954">
    <property type="component" value="Unassembled WGS sequence"/>
</dbReference>
<proteinExistence type="predicted"/>
<feature type="region of interest" description="Disordered" evidence="2">
    <location>
        <begin position="267"/>
        <end position="289"/>
    </location>
</feature>
<keyword evidence="1" id="KW-0175">Coiled coil</keyword>
<reference evidence="3" key="1">
    <citation type="submission" date="2021-01" db="EMBL/GenBank/DDBJ databases">
        <authorList>
            <consortium name="Genoscope - CEA"/>
            <person name="William W."/>
        </authorList>
    </citation>
    <scope>NUCLEOTIDE SEQUENCE</scope>
</reference>
<evidence type="ECO:0000313" key="3">
    <source>
        <dbReference type="EMBL" id="CAD8101689.1"/>
    </source>
</evidence>
<organism evidence="3 4">
    <name type="scientific">Paramecium sonneborni</name>
    <dbReference type="NCBI Taxonomy" id="65129"/>
    <lineage>
        <taxon>Eukaryota</taxon>
        <taxon>Sar</taxon>
        <taxon>Alveolata</taxon>
        <taxon>Ciliophora</taxon>
        <taxon>Intramacronucleata</taxon>
        <taxon>Oligohymenophorea</taxon>
        <taxon>Peniculida</taxon>
        <taxon>Parameciidae</taxon>
        <taxon>Paramecium</taxon>
    </lineage>
</organism>
<dbReference type="OrthoDB" id="305455at2759"/>
<gene>
    <name evidence="3" type="ORF">PSON_ATCC_30995.1.T0760125</name>
</gene>
<name>A0A8S1PFJ2_9CILI</name>
<evidence type="ECO:0000313" key="4">
    <source>
        <dbReference type="Proteomes" id="UP000692954"/>
    </source>
</evidence>
<feature type="compositionally biased region" description="Low complexity" evidence="2">
    <location>
        <begin position="269"/>
        <end position="289"/>
    </location>
</feature>
<feature type="coiled-coil region" evidence="1">
    <location>
        <begin position="185"/>
        <end position="244"/>
    </location>
</feature>
<evidence type="ECO:0000256" key="2">
    <source>
        <dbReference type="SAM" id="MobiDB-lite"/>
    </source>
</evidence>
<feature type="coiled-coil region" evidence="1">
    <location>
        <begin position="8"/>
        <end position="112"/>
    </location>
</feature>
<accession>A0A8S1PFJ2</accession>
<protein>
    <submittedName>
        <fullName evidence="3">Uncharacterized protein</fullName>
    </submittedName>
</protein>
<dbReference type="EMBL" id="CAJJDN010000076">
    <property type="protein sequence ID" value="CAD8101689.1"/>
    <property type="molecule type" value="Genomic_DNA"/>
</dbReference>